<dbReference type="Gene3D" id="1.25.40.10">
    <property type="entry name" value="Tetratricopeptide repeat domain"/>
    <property type="match status" value="1"/>
</dbReference>
<reference evidence="2" key="1">
    <citation type="submission" date="2023-05" db="EMBL/GenBank/DDBJ databases">
        <title>Comparative genomics of Bacillaceae isolates and their secondary metabolite potential.</title>
        <authorList>
            <person name="Song L."/>
            <person name="Nielsen L.J."/>
            <person name="Mohite O."/>
            <person name="Xu X."/>
            <person name="Weber T."/>
            <person name="Kovacs A.T."/>
        </authorList>
    </citation>
    <scope>NUCLEOTIDE SEQUENCE</scope>
    <source>
        <strain evidence="2">LY1</strain>
    </source>
</reference>
<sequence>MLFYSIITLCEKMTKCEKGRVTMTFTEPIRKYILSGLVAFVVIGLIVANVMASKQDDKFKINEALYTQAIQLQSTGDIAGSADAIKKVLKKEPNSEMANYAAALIFAQNGDMKQSAIHMQKTLDLNPYKVEDPTFMIQLGEIFAGAERFEDAKTVLLRCQESAWAPEDIPNYQEQVATLLTHIENSLKEGTKNE</sequence>
<evidence type="ECO:0000313" key="2">
    <source>
        <dbReference type="EMBL" id="WHY54118.1"/>
    </source>
</evidence>
<protein>
    <recommendedName>
        <fullName evidence="4">Tetratricopeptide repeat protein</fullName>
    </recommendedName>
</protein>
<accession>A0AAX3X494</accession>
<evidence type="ECO:0008006" key="4">
    <source>
        <dbReference type="Google" id="ProtNLM"/>
    </source>
</evidence>
<dbReference type="Proteomes" id="UP001178322">
    <property type="component" value="Chromosome"/>
</dbReference>
<gene>
    <name evidence="2" type="ORF">QNH24_03410</name>
</gene>
<evidence type="ECO:0000256" key="1">
    <source>
        <dbReference type="SAM" id="Phobius"/>
    </source>
</evidence>
<dbReference type="InterPro" id="IPR011990">
    <property type="entry name" value="TPR-like_helical_dom_sf"/>
</dbReference>
<proteinExistence type="predicted"/>
<dbReference type="EMBL" id="CP126101">
    <property type="protein sequence ID" value="WHY54118.1"/>
    <property type="molecule type" value="Genomic_DNA"/>
</dbReference>
<organism evidence="2 3">
    <name type="scientific">Lysinibacillus pakistanensis</name>
    <dbReference type="NCBI Taxonomy" id="759811"/>
    <lineage>
        <taxon>Bacteria</taxon>
        <taxon>Bacillati</taxon>
        <taxon>Bacillota</taxon>
        <taxon>Bacilli</taxon>
        <taxon>Bacillales</taxon>
        <taxon>Bacillaceae</taxon>
        <taxon>Lysinibacillus</taxon>
    </lineage>
</organism>
<name>A0AAX3X494_9BACI</name>
<dbReference type="AlphaFoldDB" id="A0AAX3X494"/>
<evidence type="ECO:0000313" key="3">
    <source>
        <dbReference type="Proteomes" id="UP001178322"/>
    </source>
</evidence>
<dbReference type="SUPFAM" id="SSF48452">
    <property type="entry name" value="TPR-like"/>
    <property type="match status" value="1"/>
</dbReference>
<feature type="transmembrane region" description="Helical" evidence="1">
    <location>
        <begin position="32"/>
        <end position="52"/>
    </location>
</feature>
<dbReference type="RefSeq" id="WP_283872726.1">
    <property type="nucleotide sequence ID" value="NZ_CP126101.1"/>
</dbReference>
<keyword evidence="1" id="KW-1133">Transmembrane helix</keyword>
<keyword evidence="1" id="KW-0812">Transmembrane</keyword>
<keyword evidence="1" id="KW-0472">Membrane</keyword>